<reference evidence="3" key="1">
    <citation type="journal article" date="2019" name="Int. J. Syst. Evol. Microbiol.">
        <title>The Global Catalogue of Microorganisms (GCM) 10K type strain sequencing project: providing services to taxonomists for standard genome sequencing and annotation.</title>
        <authorList>
            <consortium name="The Broad Institute Genomics Platform"/>
            <consortium name="The Broad Institute Genome Sequencing Center for Infectious Disease"/>
            <person name="Wu L."/>
            <person name="Ma J."/>
        </authorList>
    </citation>
    <scope>NUCLEOTIDE SEQUENCE [LARGE SCALE GENOMIC DNA]</scope>
    <source>
        <strain evidence="3">CGMCC 1.18439</strain>
    </source>
</reference>
<feature type="domain" description="Calcineurin-like phosphoesterase" evidence="1">
    <location>
        <begin position="6"/>
        <end position="206"/>
    </location>
</feature>
<gene>
    <name evidence="2" type="ORF">GCM10017783_00990</name>
</gene>
<protein>
    <submittedName>
        <fullName evidence="2">Phosphohydrolase</fullName>
    </submittedName>
</protein>
<evidence type="ECO:0000313" key="3">
    <source>
        <dbReference type="Proteomes" id="UP000632154"/>
    </source>
</evidence>
<dbReference type="InterPro" id="IPR014578">
    <property type="entry name" value="Pesterase_CT488"/>
</dbReference>
<proteinExistence type="predicted"/>
<dbReference type="PIRSF" id="PIRSF033094">
    <property type="entry name" value="Pesterase_CT488"/>
    <property type="match status" value="1"/>
</dbReference>
<dbReference type="SUPFAM" id="SSF56300">
    <property type="entry name" value="Metallo-dependent phosphatases"/>
    <property type="match status" value="1"/>
</dbReference>
<keyword evidence="3" id="KW-1185">Reference proteome</keyword>
<evidence type="ECO:0000313" key="2">
    <source>
        <dbReference type="EMBL" id="GHF92934.1"/>
    </source>
</evidence>
<name>A0ABQ3JWC9_9DEIO</name>
<accession>A0ABQ3JWC9</accession>
<dbReference type="PANTHER" id="PTHR31302">
    <property type="entry name" value="TRANSMEMBRANE PROTEIN WITH METALLOPHOSPHOESTERASE DOMAIN-RELATED"/>
    <property type="match status" value="1"/>
</dbReference>
<dbReference type="Proteomes" id="UP000632154">
    <property type="component" value="Unassembled WGS sequence"/>
</dbReference>
<sequence>MLVAVRVFALADLHLSAVSPKPMTIFGPGWAEHPQAIFTQWPQVVTEEDLVLLPGDLSWAMTLDDALVDLRQVAELPGEKVILRGNHDYWWSSVSKLRARLPERMHAVQNDALRFGPPGAGVVVCGTRGWDTPGHNPLDPQDEKILSREAERLRLSLGAAQRLRQPGDHLIVMLHYPPASPPFQPNVLTPLLAESGADQIVFGHLHGIPQERTVGQVGGIPACLVAADALSFWPRLLLEL</sequence>
<dbReference type="Gene3D" id="3.60.21.10">
    <property type="match status" value="1"/>
</dbReference>
<dbReference type="EMBL" id="BNAL01000001">
    <property type="protein sequence ID" value="GHF92934.1"/>
    <property type="molecule type" value="Genomic_DNA"/>
</dbReference>
<dbReference type="PANTHER" id="PTHR31302:SF22">
    <property type="entry name" value="PHOSPHOESTERASE"/>
    <property type="match status" value="1"/>
</dbReference>
<dbReference type="InterPro" id="IPR029052">
    <property type="entry name" value="Metallo-depent_PP-like"/>
</dbReference>
<organism evidence="2 3">
    <name type="scientific">Deinococcus piscis</name>
    <dbReference type="NCBI Taxonomy" id="394230"/>
    <lineage>
        <taxon>Bacteria</taxon>
        <taxon>Thermotogati</taxon>
        <taxon>Deinococcota</taxon>
        <taxon>Deinococci</taxon>
        <taxon>Deinococcales</taxon>
        <taxon>Deinococcaceae</taxon>
        <taxon>Deinococcus</taxon>
    </lineage>
</organism>
<comment type="caution">
    <text evidence="2">The sequence shown here is derived from an EMBL/GenBank/DDBJ whole genome shotgun (WGS) entry which is preliminary data.</text>
</comment>
<dbReference type="InterPro" id="IPR051158">
    <property type="entry name" value="Metallophosphoesterase_sf"/>
</dbReference>
<evidence type="ECO:0000259" key="1">
    <source>
        <dbReference type="Pfam" id="PF00149"/>
    </source>
</evidence>
<dbReference type="InterPro" id="IPR004843">
    <property type="entry name" value="Calcineurin-like_PHP"/>
</dbReference>
<dbReference type="Pfam" id="PF00149">
    <property type="entry name" value="Metallophos"/>
    <property type="match status" value="1"/>
</dbReference>